<protein>
    <recommendedName>
        <fullName evidence="4">Twin-arginine translocation signal domain-containing protein</fullName>
    </recommendedName>
</protein>
<dbReference type="EMBL" id="JACIEW010000021">
    <property type="protein sequence ID" value="MBB4054057.1"/>
    <property type="molecule type" value="Genomic_DNA"/>
</dbReference>
<dbReference type="AlphaFoldDB" id="A0A7W6NDD8"/>
<dbReference type="Proteomes" id="UP000547011">
    <property type="component" value="Unassembled WGS sequence"/>
</dbReference>
<feature type="chain" id="PRO_5030563029" description="Twin-arginine translocation signal domain-containing protein" evidence="1">
    <location>
        <begin position="30"/>
        <end position="73"/>
    </location>
</feature>
<organism evidence="2 3">
    <name type="scientific">Devosia subaequoris</name>
    <dbReference type="NCBI Taxonomy" id="395930"/>
    <lineage>
        <taxon>Bacteria</taxon>
        <taxon>Pseudomonadati</taxon>
        <taxon>Pseudomonadota</taxon>
        <taxon>Alphaproteobacteria</taxon>
        <taxon>Hyphomicrobiales</taxon>
        <taxon>Devosiaceae</taxon>
        <taxon>Devosia</taxon>
    </lineage>
</organism>
<gene>
    <name evidence="2" type="ORF">GGR20_003733</name>
</gene>
<proteinExistence type="predicted"/>
<sequence>MSTQLSRRAFLGASLALAGSVTIPRFALAQQPFTRTLVAERHVIDVLGKPADVFGIRNELGRQGLFLPSGERF</sequence>
<dbReference type="InterPro" id="IPR006311">
    <property type="entry name" value="TAT_signal"/>
</dbReference>
<comment type="caution">
    <text evidence="2">The sequence shown here is derived from an EMBL/GenBank/DDBJ whole genome shotgun (WGS) entry which is preliminary data.</text>
</comment>
<name>A0A7W6NDD8_9HYPH</name>
<evidence type="ECO:0000313" key="3">
    <source>
        <dbReference type="Proteomes" id="UP000547011"/>
    </source>
</evidence>
<reference evidence="2 3" key="1">
    <citation type="submission" date="2020-08" db="EMBL/GenBank/DDBJ databases">
        <title>Genomic Encyclopedia of Type Strains, Phase IV (KMG-IV): sequencing the most valuable type-strain genomes for metagenomic binning, comparative biology and taxonomic classification.</title>
        <authorList>
            <person name="Goeker M."/>
        </authorList>
    </citation>
    <scope>NUCLEOTIDE SEQUENCE [LARGE SCALE GENOMIC DNA]</scope>
    <source>
        <strain evidence="2 3">DSM 23447</strain>
    </source>
</reference>
<evidence type="ECO:0000256" key="1">
    <source>
        <dbReference type="SAM" id="SignalP"/>
    </source>
</evidence>
<evidence type="ECO:0008006" key="4">
    <source>
        <dbReference type="Google" id="ProtNLM"/>
    </source>
</evidence>
<evidence type="ECO:0000313" key="2">
    <source>
        <dbReference type="EMBL" id="MBB4054057.1"/>
    </source>
</evidence>
<feature type="signal peptide" evidence="1">
    <location>
        <begin position="1"/>
        <end position="29"/>
    </location>
</feature>
<keyword evidence="1" id="KW-0732">Signal</keyword>
<keyword evidence="3" id="KW-1185">Reference proteome</keyword>
<feature type="non-terminal residue" evidence="2">
    <location>
        <position position="73"/>
    </location>
</feature>
<dbReference type="PROSITE" id="PS51318">
    <property type="entry name" value="TAT"/>
    <property type="match status" value="1"/>
</dbReference>
<accession>A0A7W6NDD8</accession>